<sequence>RALQKLRDAALARVKALEALVAARIKDVPVDASVIALVGDFNEEQVHECKRFHDAIRAQCNPEAIVVFLSSTNDIQAVDEAAMCSAGWARTDAPVTQTQSGDHSELRRIAVALKNPLLSGDEASDLMVRYEALTMPDH</sequence>
<dbReference type="EMBL" id="QORE01002667">
    <property type="protein sequence ID" value="RCI69841.1"/>
    <property type="molecule type" value="Genomic_DNA"/>
</dbReference>
<proteinExistence type="predicted"/>
<organism evidence="1 2">
    <name type="scientific">Pseudomonas aeruginosa</name>
    <dbReference type="NCBI Taxonomy" id="287"/>
    <lineage>
        <taxon>Bacteria</taxon>
        <taxon>Pseudomonadati</taxon>
        <taxon>Pseudomonadota</taxon>
        <taxon>Gammaproteobacteria</taxon>
        <taxon>Pseudomonadales</taxon>
        <taxon>Pseudomonadaceae</taxon>
        <taxon>Pseudomonas</taxon>
    </lineage>
</organism>
<comment type="caution">
    <text evidence="1">The sequence shown here is derived from an EMBL/GenBank/DDBJ whole genome shotgun (WGS) entry which is preliminary data.</text>
</comment>
<evidence type="ECO:0000313" key="2">
    <source>
        <dbReference type="Proteomes" id="UP000253594"/>
    </source>
</evidence>
<feature type="non-terminal residue" evidence="1">
    <location>
        <position position="1"/>
    </location>
</feature>
<protein>
    <submittedName>
        <fullName evidence="1">Uncharacterized protein</fullName>
    </submittedName>
</protein>
<dbReference type="AlphaFoldDB" id="A0A367LXX7"/>
<evidence type="ECO:0000313" key="1">
    <source>
        <dbReference type="EMBL" id="RCI69841.1"/>
    </source>
</evidence>
<dbReference type="Proteomes" id="UP000253594">
    <property type="component" value="Unassembled WGS sequence"/>
</dbReference>
<reference evidence="1 2" key="1">
    <citation type="submission" date="2018-07" db="EMBL/GenBank/DDBJ databases">
        <title>Mechanisms of high-level aminoglycoside resistance among Gram-negative pathogens in Brazil.</title>
        <authorList>
            <person name="Ballaben A.S."/>
            <person name="Darini A.L.C."/>
            <person name="Doi Y."/>
        </authorList>
    </citation>
    <scope>NUCLEOTIDE SEQUENCE [LARGE SCALE GENOMIC DNA]</scope>
    <source>
        <strain evidence="1 2">B2-305</strain>
    </source>
</reference>
<accession>A0A367LXX7</accession>
<gene>
    <name evidence="1" type="ORF">DT376_37795</name>
</gene>
<name>A0A367LXX7_PSEAI</name>
<feature type="non-terminal residue" evidence="1">
    <location>
        <position position="138"/>
    </location>
</feature>